<keyword evidence="3" id="KW-1185">Reference proteome</keyword>
<dbReference type="InterPro" id="IPR036188">
    <property type="entry name" value="FAD/NAD-bd_sf"/>
</dbReference>
<dbReference type="Proteomes" id="UP001225356">
    <property type="component" value="Unassembled WGS sequence"/>
</dbReference>
<proteinExistence type="predicted"/>
<dbReference type="Gene3D" id="3.30.9.10">
    <property type="entry name" value="D-Amino Acid Oxidase, subunit A, domain 2"/>
    <property type="match status" value="1"/>
</dbReference>
<feature type="domain" description="FAD-binding" evidence="1">
    <location>
        <begin position="4"/>
        <end position="345"/>
    </location>
</feature>
<dbReference type="PRINTS" id="PR00420">
    <property type="entry name" value="RNGMNOXGNASE"/>
</dbReference>
<dbReference type="InterPro" id="IPR002938">
    <property type="entry name" value="FAD-bd"/>
</dbReference>
<organism evidence="2 3">
    <name type="scientific">Streptosporangium lutulentum</name>
    <dbReference type="NCBI Taxonomy" id="1461250"/>
    <lineage>
        <taxon>Bacteria</taxon>
        <taxon>Bacillati</taxon>
        <taxon>Actinomycetota</taxon>
        <taxon>Actinomycetes</taxon>
        <taxon>Streptosporangiales</taxon>
        <taxon>Streptosporangiaceae</taxon>
        <taxon>Streptosporangium</taxon>
    </lineage>
</organism>
<sequence length="380" mass="41914">MRNTTVLISGASVAGPALAYWLRRHGFTPTVVEKAPGLRPGGQAIDVRGSALGVAERMGLLTDIRRASTAMRGMSFVGDDGEVLYSTTEETLTGGATGGEDVEILRDDLADILYRATRDDVEYVFDDSITALSQGDDEVRVTFERAEPRTFDLVVGADGLHSNVRALAFGEESRFITHLGTYLSVFTTDNFLDLDHWQVFHRTADRMSGLYSARDNTEARAILGFNSPPLDYDRRDTARQKQIIADRFADDGWETSRLLKAMWDAPDFHFDSMSQIRMDSWTSGRVSLVGDAGYCGSPLSGQGTSLALVGAYILAGELMAAGGDHRTGFARYEEELRGFAELNQDFALRMNEWQQDQSGEMPDIQRLSNSIMLKDYPGAE</sequence>
<protein>
    <submittedName>
        <fullName evidence="2">2-polyprenyl-6-methoxyphenol hydroxylase-like FAD-dependent oxidoreductase</fullName>
    </submittedName>
</protein>
<dbReference type="EMBL" id="JAUSQU010000001">
    <property type="protein sequence ID" value="MDP9846849.1"/>
    <property type="molecule type" value="Genomic_DNA"/>
</dbReference>
<dbReference type="PANTHER" id="PTHR46865:SF2">
    <property type="entry name" value="MONOOXYGENASE"/>
    <property type="match status" value="1"/>
</dbReference>
<reference evidence="2 3" key="1">
    <citation type="submission" date="2023-07" db="EMBL/GenBank/DDBJ databases">
        <title>Sequencing the genomes of 1000 actinobacteria strains.</title>
        <authorList>
            <person name="Klenk H.-P."/>
        </authorList>
    </citation>
    <scope>NUCLEOTIDE SEQUENCE [LARGE SCALE GENOMIC DNA]</scope>
    <source>
        <strain evidence="2 3">DSM 46740</strain>
    </source>
</reference>
<dbReference type="InterPro" id="IPR051704">
    <property type="entry name" value="FAD_aromatic-hydroxylase"/>
</dbReference>
<name>A0ABT9QLQ4_9ACTN</name>
<evidence type="ECO:0000313" key="2">
    <source>
        <dbReference type="EMBL" id="MDP9846849.1"/>
    </source>
</evidence>
<dbReference type="Pfam" id="PF01494">
    <property type="entry name" value="FAD_binding_3"/>
    <property type="match status" value="1"/>
</dbReference>
<dbReference type="SUPFAM" id="SSF51905">
    <property type="entry name" value="FAD/NAD(P)-binding domain"/>
    <property type="match status" value="1"/>
</dbReference>
<dbReference type="Gene3D" id="3.50.50.60">
    <property type="entry name" value="FAD/NAD(P)-binding domain"/>
    <property type="match status" value="1"/>
</dbReference>
<comment type="caution">
    <text evidence="2">The sequence shown here is derived from an EMBL/GenBank/DDBJ whole genome shotgun (WGS) entry which is preliminary data.</text>
</comment>
<evidence type="ECO:0000313" key="3">
    <source>
        <dbReference type="Proteomes" id="UP001225356"/>
    </source>
</evidence>
<dbReference type="PANTHER" id="PTHR46865">
    <property type="entry name" value="OXIDOREDUCTASE-RELATED"/>
    <property type="match status" value="1"/>
</dbReference>
<accession>A0ABT9QLQ4</accession>
<dbReference type="RefSeq" id="WP_307563663.1">
    <property type="nucleotide sequence ID" value="NZ_JAUSQU010000001.1"/>
</dbReference>
<gene>
    <name evidence="2" type="ORF">J2853_006060</name>
</gene>
<evidence type="ECO:0000259" key="1">
    <source>
        <dbReference type="Pfam" id="PF01494"/>
    </source>
</evidence>